<evidence type="ECO:0000313" key="4">
    <source>
        <dbReference type="Proteomes" id="UP001160499"/>
    </source>
</evidence>
<accession>A0ABT6LGC8</accession>
<comment type="caution">
    <text evidence="3">The sequence shown here is derived from an EMBL/GenBank/DDBJ whole genome shotgun (WGS) entry which is preliminary data.</text>
</comment>
<proteinExistence type="predicted"/>
<sequence>MSTGMIIIVIVIVAAVVVVAAALTLRSRGGVGGRDLKHRFGPEYDRAVTRHDGDTKAAERELAERVERHGSLREQPLEPARREQFEARWAAAQERFVDSPREAVAEADQLLGELATVRGFPDGAQYEEQLAALSVHHAPDVNGYRHVHSVARADDTRADTEELREAMVEARALFGSLIDGARKAPATSHDRSHGKTSHKLSDKLPGMTARRSHDKTHDKTTDTSSDASSDKQQTIKGG</sequence>
<feature type="transmembrane region" description="Helical" evidence="2">
    <location>
        <begin position="6"/>
        <end position="25"/>
    </location>
</feature>
<evidence type="ECO:0000313" key="3">
    <source>
        <dbReference type="EMBL" id="MDH6215353.1"/>
    </source>
</evidence>
<feature type="compositionally biased region" description="Low complexity" evidence="1">
    <location>
        <begin position="222"/>
        <end position="238"/>
    </location>
</feature>
<evidence type="ECO:0000256" key="1">
    <source>
        <dbReference type="SAM" id="MobiDB-lite"/>
    </source>
</evidence>
<evidence type="ECO:0008006" key="5">
    <source>
        <dbReference type="Google" id="ProtNLM"/>
    </source>
</evidence>
<reference evidence="3 4" key="1">
    <citation type="submission" date="2023-04" db="EMBL/GenBank/DDBJ databases">
        <title>Forest soil microbial communities from Buena Vista Peninsula, Colon Province, Panama.</title>
        <authorList>
            <person name="Bouskill N."/>
        </authorList>
    </citation>
    <scope>NUCLEOTIDE SEQUENCE [LARGE SCALE GENOMIC DNA]</scope>
    <source>
        <strain evidence="3 4">GGS1</strain>
    </source>
</reference>
<keyword evidence="2" id="KW-0472">Membrane</keyword>
<gene>
    <name evidence="3" type="ORF">M2283_002657</name>
</gene>
<feature type="region of interest" description="Disordered" evidence="1">
    <location>
        <begin position="183"/>
        <end position="238"/>
    </location>
</feature>
<dbReference type="EMBL" id="JARXVH010000004">
    <property type="protein sequence ID" value="MDH6215353.1"/>
    <property type="molecule type" value="Genomic_DNA"/>
</dbReference>
<protein>
    <recommendedName>
        <fullName evidence="5">Secreted protein</fullName>
    </recommendedName>
</protein>
<name>A0ABT6LGC8_9ACTN</name>
<keyword evidence="4" id="KW-1185">Reference proteome</keyword>
<organism evidence="3 4">
    <name type="scientific">Streptomyces pseudovenezuelae</name>
    <dbReference type="NCBI Taxonomy" id="67350"/>
    <lineage>
        <taxon>Bacteria</taxon>
        <taxon>Bacillati</taxon>
        <taxon>Actinomycetota</taxon>
        <taxon>Actinomycetes</taxon>
        <taxon>Kitasatosporales</taxon>
        <taxon>Streptomycetaceae</taxon>
        <taxon>Streptomyces</taxon>
        <taxon>Streptomyces aurantiacus group</taxon>
    </lineage>
</organism>
<dbReference type="Proteomes" id="UP001160499">
    <property type="component" value="Unassembled WGS sequence"/>
</dbReference>
<evidence type="ECO:0000256" key="2">
    <source>
        <dbReference type="SAM" id="Phobius"/>
    </source>
</evidence>
<keyword evidence="2" id="KW-1133">Transmembrane helix</keyword>
<keyword evidence="2" id="KW-0812">Transmembrane</keyword>
<dbReference type="RefSeq" id="WP_280876356.1">
    <property type="nucleotide sequence ID" value="NZ_JARXVH010000004.1"/>
</dbReference>